<comment type="caution">
    <text evidence="9">The sequence shown here is derived from an EMBL/GenBank/DDBJ whole genome shotgun (WGS) entry which is preliminary data.</text>
</comment>
<gene>
    <name evidence="9" type="ORF">FC87_GL000881</name>
</gene>
<keyword evidence="5" id="KW-0378">Hydrolase</keyword>
<dbReference type="GO" id="GO:0016805">
    <property type="term" value="F:dipeptidase activity"/>
    <property type="evidence" value="ECO:0007669"/>
    <property type="project" value="UniProtKB-KW"/>
</dbReference>
<dbReference type="PANTHER" id="PTHR43808:SF31">
    <property type="entry name" value="N-ACETYL-L-CITRULLINE DEACETYLASE"/>
    <property type="match status" value="1"/>
</dbReference>
<dbReference type="GO" id="GO:0008270">
    <property type="term" value="F:zinc ion binding"/>
    <property type="evidence" value="ECO:0007669"/>
    <property type="project" value="InterPro"/>
</dbReference>
<comment type="cofactor">
    <cofactor evidence="1">
        <name>Zn(2+)</name>
        <dbReference type="ChEBI" id="CHEBI:29105"/>
    </cofactor>
</comment>
<comment type="similarity">
    <text evidence="2">Belongs to the peptidase M20A family.</text>
</comment>
<sequence>MIKMDWKAAAAALQPEYLADLKKLVAIDSSRDVEHQTDEFPLGPGPAHALQQFLAFGERDGFVTKNIDNIVGYIEYGSGSEYFAVLGHADTVPAGKGWTTDPFKLEVSGDNLIGRGTSDDKGPALAAYYALRILKANGIHPMRKIRLVIGTDEETNWTGMKRYFETQPAPCGGFSPDAEFPLINGEKGNTSFEIKFPQTQDSVVPQLKSFQAGLKENMVPRDATAVLTSDEPQTVVKAFNDFLQTVPVTGSSETESNLIRLAIVGKAAHGMEPKKGLNAGTYLSSFLASQSLDPVGQKFVTFIAQKLHDDSRAVKLGLNFTDEVMGDLTMNVGQMQYTNDTGGLINTNFRYPQGVDPNRIAQQLQAATATATVRQISNMQPHFVAIDDPLVESLMEVYRKQTGRYHDQPEVVGGGTYARLMEHGVAFGALLPTTTDTMHQANEFQPQSDLLLAMSIYAEALATVTDK</sequence>
<dbReference type="PATRIC" id="fig|1423745.4.peg.942"/>
<evidence type="ECO:0000256" key="8">
    <source>
        <dbReference type="ARBA" id="ARBA00023049"/>
    </source>
</evidence>
<dbReference type="EMBL" id="AYZI01000005">
    <property type="protein sequence ID" value="KRM91370.1"/>
    <property type="molecule type" value="Genomic_DNA"/>
</dbReference>
<dbReference type="SUPFAM" id="SSF53187">
    <property type="entry name" value="Zn-dependent exopeptidases"/>
    <property type="match status" value="1"/>
</dbReference>
<dbReference type="Gene3D" id="3.40.630.10">
    <property type="entry name" value="Zn peptidases"/>
    <property type="match status" value="1"/>
</dbReference>
<evidence type="ECO:0000256" key="4">
    <source>
        <dbReference type="ARBA" id="ARBA00022723"/>
    </source>
</evidence>
<dbReference type="Gene3D" id="3.30.70.360">
    <property type="match status" value="2"/>
</dbReference>
<keyword evidence="4" id="KW-0479">Metal-binding</keyword>
<dbReference type="Proteomes" id="UP000051586">
    <property type="component" value="Unassembled WGS sequence"/>
</dbReference>
<dbReference type="InterPro" id="IPR036264">
    <property type="entry name" value="Bact_exopeptidase_dim_dom"/>
</dbReference>
<protein>
    <submittedName>
        <fullName evidence="9">Dipeptidase PepV</fullName>
    </submittedName>
</protein>
<evidence type="ECO:0000256" key="6">
    <source>
        <dbReference type="ARBA" id="ARBA00022833"/>
    </source>
</evidence>
<dbReference type="NCBIfam" id="TIGR01887">
    <property type="entry name" value="dipeptidaselike"/>
    <property type="match status" value="1"/>
</dbReference>
<dbReference type="PANTHER" id="PTHR43808">
    <property type="entry name" value="ACETYLORNITHINE DEACETYLASE"/>
    <property type="match status" value="1"/>
</dbReference>
<reference evidence="9 10" key="1">
    <citation type="journal article" date="2015" name="Genome Announc.">
        <title>Expanding the biotechnology potential of lactobacilli through comparative genomics of 213 strains and associated genera.</title>
        <authorList>
            <person name="Sun Z."/>
            <person name="Harris H.M."/>
            <person name="McCann A."/>
            <person name="Guo C."/>
            <person name="Argimon S."/>
            <person name="Zhang W."/>
            <person name="Yang X."/>
            <person name="Jeffery I.B."/>
            <person name="Cooney J.C."/>
            <person name="Kagawa T.F."/>
            <person name="Liu W."/>
            <person name="Song Y."/>
            <person name="Salvetti E."/>
            <person name="Wrobel A."/>
            <person name="Rasinkangas P."/>
            <person name="Parkhill J."/>
            <person name="Rea M.C."/>
            <person name="O'Sullivan O."/>
            <person name="Ritari J."/>
            <person name="Douillard F.P."/>
            <person name="Paul Ross R."/>
            <person name="Yang R."/>
            <person name="Briner A.E."/>
            <person name="Felis G.E."/>
            <person name="de Vos W.M."/>
            <person name="Barrangou R."/>
            <person name="Klaenhammer T.R."/>
            <person name="Caufield P.W."/>
            <person name="Cui Y."/>
            <person name="Zhang H."/>
            <person name="O'Toole P.W."/>
        </authorList>
    </citation>
    <scope>NUCLEOTIDE SEQUENCE [LARGE SCALE GENOMIC DNA]</scope>
    <source>
        <strain evidence="9 10">DSM 22689</strain>
    </source>
</reference>
<evidence type="ECO:0000256" key="2">
    <source>
        <dbReference type="ARBA" id="ARBA00006247"/>
    </source>
</evidence>
<dbReference type="Pfam" id="PF01546">
    <property type="entry name" value="Peptidase_M20"/>
    <property type="match status" value="1"/>
</dbReference>
<dbReference type="InterPro" id="IPR002933">
    <property type="entry name" value="Peptidase_M20"/>
</dbReference>
<name>A0A0R2CJB4_9LACO</name>
<evidence type="ECO:0000256" key="3">
    <source>
        <dbReference type="ARBA" id="ARBA00022670"/>
    </source>
</evidence>
<dbReference type="InterPro" id="IPR010964">
    <property type="entry name" value="M20A_pepV-rel"/>
</dbReference>
<dbReference type="SUPFAM" id="SSF55031">
    <property type="entry name" value="Bacterial exopeptidase dimerisation domain"/>
    <property type="match status" value="1"/>
</dbReference>
<dbReference type="PROSITE" id="PS00759">
    <property type="entry name" value="ARGE_DAPE_CPG2_2"/>
    <property type="match status" value="1"/>
</dbReference>
<dbReference type="InterPro" id="IPR001261">
    <property type="entry name" value="ArgE/DapE_CS"/>
</dbReference>
<dbReference type="GO" id="GO:0008777">
    <property type="term" value="F:acetylornithine deacetylase activity"/>
    <property type="evidence" value="ECO:0007669"/>
    <property type="project" value="TreeGrafter"/>
</dbReference>
<evidence type="ECO:0000256" key="1">
    <source>
        <dbReference type="ARBA" id="ARBA00001947"/>
    </source>
</evidence>
<evidence type="ECO:0000313" key="10">
    <source>
        <dbReference type="Proteomes" id="UP000051586"/>
    </source>
</evidence>
<evidence type="ECO:0000313" key="9">
    <source>
        <dbReference type="EMBL" id="KRM91370.1"/>
    </source>
</evidence>
<evidence type="ECO:0000256" key="7">
    <source>
        <dbReference type="ARBA" id="ARBA00022997"/>
    </source>
</evidence>
<dbReference type="CDD" id="cd03888">
    <property type="entry name" value="M20_PepV"/>
    <property type="match status" value="1"/>
</dbReference>
<keyword evidence="6" id="KW-0862">Zinc</keyword>
<proteinExistence type="inferred from homology"/>
<evidence type="ECO:0000256" key="5">
    <source>
        <dbReference type="ARBA" id="ARBA00022801"/>
    </source>
</evidence>
<organism evidence="9 10">
    <name type="scientific">Fructilactobacillus florum DSM 22689 = JCM 16035</name>
    <dbReference type="NCBI Taxonomy" id="1423745"/>
    <lineage>
        <taxon>Bacteria</taxon>
        <taxon>Bacillati</taxon>
        <taxon>Bacillota</taxon>
        <taxon>Bacilli</taxon>
        <taxon>Lactobacillales</taxon>
        <taxon>Lactobacillaceae</taxon>
        <taxon>Fructilactobacillus</taxon>
    </lineage>
</organism>
<dbReference type="AlphaFoldDB" id="A0A0R2CJB4"/>
<dbReference type="GO" id="GO:0006508">
    <property type="term" value="P:proteolysis"/>
    <property type="evidence" value="ECO:0007669"/>
    <property type="project" value="UniProtKB-KW"/>
</dbReference>
<dbReference type="GO" id="GO:0006526">
    <property type="term" value="P:L-arginine biosynthetic process"/>
    <property type="evidence" value="ECO:0007669"/>
    <property type="project" value="TreeGrafter"/>
</dbReference>
<dbReference type="GO" id="GO:0008237">
    <property type="term" value="F:metallopeptidase activity"/>
    <property type="evidence" value="ECO:0007669"/>
    <property type="project" value="UniProtKB-KW"/>
</dbReference>
<keyword evidence="8" id="KW-0482">Metalloprotease</keyword>
<keyword evidence="7" id="KW-0224">Dipeptidase</keyword>
<accession>A0A0R2CJB4</accession>
<dbReference type="InterPro" id="IPR050072">
    <property type="entry name" value="Peptidase_M20A"/>
</dbReference>
<dbReference type="STRING" id="1423745.GCA_001311215_01580"/>
<keyword evidence="3" id="KW-0645">Protease</keyword>
<dbReference type="NCBIfam" id="NF005591">
    <property type="entry name" value="PRK07318.1"/>
    <property type="match status" value="1"/>
</dbReference>